<evidence type="ECO:0000256" key="2">
    <source>
        <dbReference type="SAM" id="Phobius"/>
    </source>
</evidence>
<sequence>MSYNQPGPYGGQQPQQPGPYGQQPQQPGPYGQPPQAPQPGYGYPQQAPPPQQPPQGYGHPQQAPQQGYGHPQQAPQQGFDQPQQPGPYGQGPGQFPGQAPPPPPGGGGGKKVGLIIASVVVVAAAAVGGYFAFAGGDDDKGGKNGGSSNVAGGGGDDGGVKDDGPHKLTTPETVLVDYKKEPGSGSASGGIDLDKAEAAGVKNAKDVSAQYKSGGEDNPMAQKILTFGGVYGEVEDPEGVVDKMFANAEKEQQKGATANGGKVTLVGSPKEYTPSGLDGAVLKCQEMKVDISGGAGTSGSTAGSSGSKGMSASTCIWGDHSTIGYVVGTDVASALSGTSVDLDEAATNSAELRKDVRVKL</sequence>
<feature type="compositionally biased region" description="Low complexity" evidence="1">
    <location>
        <begin position="1"/>
        <end position="25"/>
    </location>
</feature>
<dbReference type="Proteomes" id="UP000596130">
    <property type="component" value="Chromosome"/>
</dbReference>
<proteinExistence type="predicted"/>
<keyword evidence="2" id="KW-1133">Transmembrane helix</keyword>
<gene>
    <name evidence="3" type="ORF">I8755_13330</name>
</gene>
<dbReference type="EMBL" id="CP065959">
    <property type="protein sequence ID" value="QQC89291.1"/>
    <property type="molecule type" value="Genomic_DNA"/>
</dbReference>
<feature type="compositionally biased region" description="Low complexity" evidence="1">
    <location>
        <begin position="54"/>
        <end position="87"/>
    </location>
</feature>
<reference evidence="3 4" key="1">
    <citation type="submission" date="2020-12" db="EMBL/GenBank/DDBJ databases">
        <title>Identification and biosynthesis of polyene macrolides produced by Streptomyces alfalfae Men-myco-93-63.</title>
        <authorList>
            <person name="Liu D."/>
            <person name="Li Y."/>
            <person name="Liu L."/>
            <person name="Han X."/>
            <person name="Shen F."/>
        </authorList>
    </citation>
    <scope>NUCLEOTIDE SEQUENCE [LARGE SCALE GENOMIC DNA]</scope>
    <source>
        <strain evidence="3 4">Men-myco-93-63</strain>
    </source>
</reference>
<evidence type="ECO:0000313" key="4">
    <source>
        <dbReference type="Proteomes" id="UP000596130"/>
    </source>
</evidence>
<organism evidence="3 4">
    <name type="scientific">Streptomyces alfalfae</name>
    <dbReference type="NCBI Taxonomy" id="1642299"/>
    <lineage>
        <taxon>Bacteria</taxon>
        <taxon>Bacillati</taxon>
        <taxon>Actinomycetota</taxon>
        <taxon>Actinomycetes</taxon>
        <taxon>Kitasatosporales</taxon>
        <taxon>Streptomycetaceae</taxon>
        <taxon>Streptomyces</taxon>
    </lineage>
</organism>
<keyword evidence="2" id="KW-0472">Membrane</keyword>
<accession>A0A7T4PFG9</accession>
<dbReference type="RefSeq" id="WP_198502603.1">
    <property type="nucleotide sequence ID" value="NZ_CP065959.1"/>
</dbReference>
<evidence type="ECO:0000313" key="3">
    <source>
        <dbReference type="EMBL" id="QQC89291.1"/>
    </source>
</evidence>
<feature type="region of interest" description="Disordered" evidence="1">
    <location>
        <begin position="1"/>
        <end position="111"/>
    </location>
</feature>
<protein>
    <submittedName>
        <fullName evidence="3">Uncharacterized protein</fullName>
    </submittedName>
</protein>
<feature type="transmembrane region" description="Helical" evidence="2">
    <location>
        <begin position="112"/>
        <end position="133"/>
    </location>
</feature>
<dbReference type="AlphaFoldDB" id="A0A7T4PFG9"/>
<name>A0A7T4PFG9_9ACTN</name>
<feature type="region of interest" description="Disordered" evidence="1">
    <location>
        <begin position="134"/>
        <end position="169"/>
    </location>
</feature>
<feature type="compositionally biased region" description="Pro residues" evidence="1">
    <location>
        <begin position="26"/>
        <end position="37"/>
    </location>
</feature>
<evidence type="ECO:0000256" key="1">
    <source>
        <dbReference type="SAM" id="MobiDB-lite"/>
    </source>
</evidence>
<keyword evidence="2" id="KW-0812">Transmembrane</keyword>